<sequence>MELINQIDETINFNENTIRVIGTYTDPWFVAKDICKILELSNITEAVKNIPINWRSSFEMNTFGGVQEMITINEAALYKLIMRSRKPIAQPFQNYVCEVILPTLRKTGEYKIKELVDKNKELENAKLILDEKLKDTTEHLIEIKEKHFKLEENHKRILYKKTRHTLKKGPCLYLIIKDDVKFGVTKNLNARRSSYVTYFEPDFKFIMYTNDNLLLEKCVKRKYRQNITNTDLGTEWIIDVDIEIIISSIEELAKCLNIEYTIYKNIEDVYESDEADVKEDEETDVIEDTESNGTEESKENHFKEDTESNGTEESKENHFKEDTESNGTEESKENHFKEDTESNGEEESKENHFKEDTESNGEEIVKIKLKTCSSCLLAKEYTTGFNKDKTKKDGYHTTCKVCEKETKLKYKARKQEEFVPLKDKKCAICEEVKDIINFSKHIYTKDGYVNSCLQCSQKITNKARLEDKNVRYKCGNCDKDYARKDTLTKHQKNCITPVEEILNM</sequence>
<evidence type="ECO:0000259" key="3">
    <source>
        <dbReference type="PROSITE" id="PS50157"/>
    </source>
</evidence>
<reference evidence="5" key="1">
    <citation type="journal article" date="2020" name="Nature">
        <title>Giant virus diversity and host interactions through global metagenomics.</title>
        <authorList>
            <person name="Schulz F."/>
            <person name="Roux S."/>
            <person name="Paez-Espino D."/>
            <person name="Jungbluth S."/>
            <person name="Walsh D.A."/>
            <person name="Denef V.J."/>
            <person name="McMahon K.D."/>
            <person name="Konstantinidis K.T."/>
            <person name="Eloe-Fadrosh E.A."/>
            <person name="Kyrpides N.C."/>
            <person name="Woyke T."/>
        </authorList>
    </citation>
    <scope>NUCLEOTIDE SEQUENCE</scope>
    <source>
        <strain evidence="5">GVMAG-M-3300023179-111</strain>
    </source>
</reference>
<organism evidence="5">
    <name type="scientific">viral metagenome</name>
    <dbReference type="NCBI Taxonomy" id="1070528"/>
    <lineage>
        <taxon>unclassified sequences</taxon>
        <taxon>metagenomes</taxon>
        <taxon>organismal metagenomes</taxon>
    </lineage>
</organism>
<accession>A0A6C0E070</accession>
<dbReference type="EMBL" id="MN739709">
    <property type="protein sequence ID" value="QHT22434.1"/>
    <property type="molecule type" value="Genomic_DNA"/>
</dbReference>
<evidence type="ECO:0000256" key="2">
    <source>
        <dbReference type="SAM" id="MobiDB-lite"/>
    </source>
</evidence>
<evidence type="ECO:0000259" key="4">
    <source>
        <dbReference type="PROSITE" id="PS51750"/>
    </source>
</evidence>
<feature type="domain" description="Bro-N" evidence="4">
    <location>
        <begin position="4"/>
        <end position="108"/>
    </location>
</feature>
<evidence type="ECO:0000256" key="1">
    <source>
        <dbReference type="SAM" id="Coils"/>
    </source>
</evidence>
<dbReference type="Pfam" id="PF02498">
    <property type="entry name" value="Bro-N"/>
    <property type="match status" value="1"/>
</dbReference>
<evidence type="ECO:0000313" key="5">
    <source>
        <dbReference type="EMBL" id="QHT22434.1"/>
    </source>
</evidence>
<feature type="compositionally biased region" description="Basic and acidic residues" evidence="2">
    <location>
        <begin position="295"/>
        <end position="340"/>
    </location>
</feature>
<feature type="compositionally biased region" description="Acidic residues" evidence="2">
    <location>
        <begin position="273"/>
        <end position="290"/>
    </location>
</feature>
<feature type="region of interest" description="Disordered" evidence="2">
    <location>
        <begin position="273"/>
        <end position="360"/>
    </location>
</feature>
<dbReference type="PANTHER" id="PTHR36180:SF2">
    <property type="entry name" value="BRO FAMILY PROTEIN"/>
    <property type="match status" value="1"/>
</dbReference>
<protein>
    <recommendedName>
        <fullName evidence="6">Bro-N domain-containing protein</fullName>
    </recommendedName>
</protein>
<dbReference type="InterPro" id="IPR003497">
    <property type="entry name" value="BRO_N_domain"/>
</dbReference>
<name>A0A6C0E070_9ZZZZ</name>
<proteinExistence type="predicted"/>
<dbReference type="SMART" id="SM01040">
    <property type="entry name" value="Bro-N"/>
    <property type="match status" value="1"/>
</dbReference>
<feature type="coiled-coil region" evidence="1">
    <location>
        <begin position="105"/>
        <end position="139"/>
    </location>
</feature>
<dbReference type="InterPro" id="IPR013087">
    <property type="entry name" value="Znf_C2H2_type"/>
</dbReference>
<evidence type="ECO:0008006" key="6">
    <source>
        <dbReference type="Google" id="ProtNLM"/>
    </source>
</evidence>
<feature type="domain" description="C2H2-type" evidence="3">
    <location>
        <begin position="472"/>
        <end position="501"/>
    </location>
</feature>
<keyword evidence="1" id="KW-0175">Coiled coil</keyword>
<dbReference type="PANTHER" id="PTHR36180">
    <property type="entry name" value="DNA-BINDING PROTEIN-RELATED-RELATED"/>
    <property type="match status" value="1"/>
</dbReference>
<dbReference type="PROSITE" id="PS51750">
    <property type="entry name" value="BRO_N"/>
    <property type="match status" value="1"/>
</dbReference>
<dbReference type="PROSITE" id="PS50157">
    <property type="entry name" value="ZINC_FINGER_C2H2_2"/>
    <property type="match status" value="1"/>
</dbReference>
<dbReference type="AlphaFoldDB" id="A0A6C0E070"/>